<keyword evidence="10" id="KW-1185">Reference proteome</keyword>
<dbReference type="PROSITE" id="PS50157">
    <property type="entry name" value="ZINC_FINGER_C2H2_2"/>
    <property type="match status" value="9"/>
</dbReference>
<dbReference type="Gene3D" id="3.30.160.60">
    <property type="entry name" value="Classic Zinc Finger"/>
    <property type="match status" value="9"/>
</dbReference>
<protein>
    <recommendedName>
        <fullName evidence="11">Zinc finger protein 764</fullName>
    </recommendedName>
</protein>
<sequence length="462" mass="51801">MAPRIGPEKASARPAFCKPGAVSFADVALYFSPEEWRCLRPAQRALYREVMRETYGLLGSLGVGGAKPALICWVEEETELWGPRAQDPEVAMCKTEVDSDCRPEEERKRPREETEAIQKTFSTEAGLKEPRPSLASLPCNLDLLSKDPQQGQPIDGAVQGTVLRADKRHGCQLCGKSFAQRPTLVEHLYTHTGEKPFQCPDCNKCFGRASSLSMHRAVHREERPHRCPDCEKCFSHRSTLVAHMYTHTGEKPFRCPDCSKSFGRASSLSTHRVIHSGERPHCCPDCGRAFSHRSGLITHLRIHTGEKPYCCADCGRRFSQSSGLHEHQRVVHSGVTPFTCTHCGRAFARAAYLRCHLRTHTGEKPYSCPDCGRCFSQSSDMAAHRRTHSGERPYPCPQCGRRFPTKSAMTKHQWIHRPGAKVNRDRKASQLPISLVTGLEDPDPPVGFRHYPEIFQECGGWS</sequence>
<dbReference type="EMBL" id="BAAFST010000007">
    <property type="protein sequence ID" value="GAB1292725.1"/>
    <property type="molecule type" value="Genomic_DNA"/>
</dbReference>
<evidence type="ECO:0000256" key="1">
    <source>
        <dbReference type="ARBA" id="ARBA00022723"/>
    </source>
</evidence>
<dbReference type="Gene3D" id="6.10.140.140">
    <property type="match status" value="1"/>
</dbReference>
<dbReference type="Pfam" id="PF00096">
    <property type="entry name" value="zf-C2H2"/>
    <property type="match status" value="9"/>
</dbReference>
<dbReference type="PANTHER" id="PTHR24381:SF436">
    <property type="entry name" value="ZINC FINGER PROTEIN 768"/>
    <property type="match status" value="1"/>
</dbReference>
<dbReference type="Proteomes" id="UP001623349">
    <property type="component" value="Unassembled WGS sequence"/>
</dbReference>
<evidence type="ECO:0000313" key="10">
    <source>
        <dbReference type="Proteomes" id="UP001623349"/>
    </source>
</evidence>
<feature type="domain" description="C2H2-type" evidence="7">
    <location>
        <begin position="366"/>
        <end position="393"/>
    </location>
</feature>
<evidence type="ECO:0000259" key="7">
    <source>
        <dbReference type="PROSITE" id="PS50157"/>
    </source>
</evidence>
<feature type="domain" description="C2H2-type" evidence="7">
    <location>
        <begin position="309"/>
        <end position="337"/>
    </location>
</feature>
<dbReference type="CDD" id="cd07765">
    <property type="entry name" value="KRAB_A-box"/>
    <property type="match status" value="1"/>
</dbReference>
<dbReference type="SMART" id="SM00355">
    <property type="entry name" value="ZnF_C2H2"/>
    <property type="match status" value="9"/>
</dbReference>
<proteinExistence type="predicted"/>
<dbReference type="InterPro" id="IPR036051">
    <property type="entry name" value="KRAB_dom_sf"/>
</dbReference>
<keyword evidence="4" id="KW-0862">Zinc</keyword>
<comment type="caution">
    <text evidence="9">The sequence shown here is derived from an EMBL/GenBank/DDBJ whole genome shotgun (WGS) entry which is preliminary data.</text>
</comment>
<evidence type="ECO:0000259" key="8">
    <source>
        <dbReference type="PROSITE" id="PS50805"/>
    </source>
</evidence>
<keyword evidence="2" id="KW-0677">Repeat</keyword>
<dbReference type="PANTHER" id="PTHR24381">
    <property type="entry name" value="ZINC FINGER PROTEIN"/>
    <property type="match status" value="1"/>
</dbReference>
<feature type="compositionally biased region" description="Basic and acidic residues" evidence="6">
    <location>
        <begin position="97"/>
        <end position="116"/>
    </location>
</feature>
<dbReference type="PROSITE" id="PS50805">
    <property type="entry name" value="KRAB"/>
    <property type="match status" value="1"/>
</dbReference>
<feature type="domain" description="C2H2-type" evidence="7">
    <location>
        <begin position="225"/>
        <end position="252"/>
    </location>
</feature>
<feature type="domain" description="C2H2-type" evidence="7">
    <location>
        <begin position="197"/>
        <end position="224"/>
    </location>
</feature>
<reference evidence="9 10" key="1">
    <citation type="submission" date="2024-08" db="EMBL/GenBank/DDBJ databases">
        <title>The draft genome of Apodemus speciosus.</title>
        <authorList>
            <person name="Nabeshima K."/>
            <person name="Suzuki S."/>
            <person name="Onuma M."/>
        </authorList>
    </citation>
    <scope>NUCLEOTIDE SEQUENCE [LARGE SCALE GENOMIC DNA]</scope>
    <source>
        <strain evidence="9">IB14-021</strain>
    </source>
</reference>
<dbReference type="InterPro" id="IPR001909">
    <property type="entry name" value="KRAB"/>
</dbReference>
<feature type="region of interest" description="Disordered" evidence="6">
    <location>
        <begin position="97"/>
        <end position="131"/>
    </location>
</feature>
<evidence type="ECO:0000256" key="2">
    <source>
        <dbReference type="ARBA" id="ARBA00022737"/>
    </source>
</evidence>
<evidence type="ECO:0000256" key="6">
    <source>
        <dbReference type="SAM" id="MobiDB-lite"/>
    </source>
</evidence>
<name>A0ABQ0F0J1_APOSI</name>
<evidence type="ECO:0000256" key="4">
    <source>
        <dbReference type="ARBA" id="ARBA00022833"/>
    </source>
</evidence>
<accession>A0ABQ0F0J1</accession>
<organism evidence="9 10">
    <name type="scientific">Apodemus speciosus</name>
    <name type="common">Large Japanese field mouse</name>
    <dbReference type="NCBI Taxonomy" id="105296"/>
    <lineage>
        <taxon>Eukaryota</taxon>
        <taxon>Metazoa</taxon>
        <taxon>Chordata</taxon>
        <taxon>Craniata</taxon>
        <taxon>Vertebrata</taxon>
        <taxon>Euteleostomi</taxon>
        <taxon>Mammalia</taxon>
        <taxon>Eutheria</taxon>
        <taxon>Euarchontoglires</taxon>
        <taxon>Glires</taxon>
        <taxon>Rodentia</taxon>
        <taxon>Myomorpha</taxon>
        <taxon>Muroidea</taxon>
        <taxon>Muridae</taxon>
        <taxon>Murinae</taxon>
        <taxon>Apodemus</taxon>
    </lineage>
</organism>
<feature type="domain" description="KRAB" evidence="8">
    <location>
        <begin position="22"/>
        <end position="93"/>
    </location>
</feature>
<dbReference type="SUPFAM" id="SSF109640">
    <property type="entry name" value="KRAB domain (Kruppel-associated box)"/>
    <property type="match status" value="1"/>
</dbReference>
<dbReference type="SUPFAM" id="SSF57667">
    <property type="entry name" value="beta-beta-alpha zinc fingers"/>
    <property type="match status" value="5"/>
</dbReference>
<evidence type="ECO:0000313" key="9">
    <source>
        <dbReference type="EMBL" id="GAB1292725.1"/>
    </source>
</evidence>
<evidence type="ECO:0008006" key="11">
    <source>
        <dbReference type="Google" id="ProtNLM"/>
    </source>
</evidence>
<keyword evidence="1" id="KW-0479">Metal-binding</keyword>
<evidence type="ECO:0000256" key="3">
    <source>
        <dbReference type="ARBA" id="ARBA00022771"/>
    </source>
</evidence>
<evidence type="ECO:0000256" key="5">
    <source>
        <dbReference type="PROSITE-ProRule" id="PRU00042"/>
    </source>
</evidence>
<feature type="domain" description="C2H2-type" evidence="7">
    <location>
        <begin position="394"/>
        <end position="416"/>
    </location>
</feature>
<feature type="domain" description="C2H2-type" evidence="7">
    <location>
        <begin position="253"/>
        <end position="280"/>
    </location>
</feature>
<feature type="domain" description="C2H2-type" evidence="7">
    <location>
        <begin position="281"/>
        <end position="308"/>
    </location>
</feature>
<dbReference type="PROSITE" id="PS00028">
    <property type="entry name" value="ZINC_FINGER_C2H2_1"/>
    <property type="match status" value="9"/>
</dbReference>
<dbReference type="SMART" id="SM00349">
    <property type="entry name" value="KRAB"/>
    <property type="match status" value="1"/>
</dbReference>
<gene>
    <name evidence="9" type="ORF">APTSU1_000795600</name>
</gene>
<dbReference type="Pfam" id="PF01352">
    <property type="entry name" value="KRAB"/>
    <property type="match status" value="1"/>
</dbReference>
<dbReference type="InterPro" id="IPR013087">
    <property type="entry name" value="Znf_C2H2_type"/>
</dbReference>
<keyword evidence="3 5" id="KW-0863">Zinc-finger</keyword>
<dbReference type="InterPro" id="IPR036236">
    <property type="entry name" value="Znf_C2H2_sf"/>
</dbReference>
<feature type="domain" description="C2H2-type" evidence="7">
    <location>
        <begin position="169"/>
        <end position="196"/>
    </location>
</feature>
<feature type="domain" description="C2H2-type" evidence="7">
    <location>
        <begin position="338"/>
        <end position="365"/>
    </location>
</feature>